<feature type="compositionally biased region" description="Basic and acidic residues" evidence="1">
    <location>
        <begin position="40"/>
        <end position="72"/>
    </location>
</feature>
<accession>A0A917JU88</accession>
<evidence type="ECO:0000313" key="3">
    <source>
        <dbReference type="EMBL" id="GGI86867.1"/>
    </source>
</evidence>
<keyword evidence="2" id="KW-0812">Transmembrane</keyword>
<dbReference type="Proteomes" id="UP000613743">
    <property type="component" value="Unassembled WGS sequence"/>
</dbReference>
<dbReference type="Pfam" id="PF11446">
    <property type="entry name" value="DUF2897"/>
    <property type="match status" value="1"/>
</dbReference>
<organism evidence="3 4">
    <name type="scientific">Shewanella gelidii</name>
    <dbReference type="NCBI Taxonomy" id="1642821"/>
    <lineage>
        <taxon>Bacteria</taxon>
        <taxon>Pseudomonadati</taxon>
        <taxon>Pseudomonadota</taxon>
        <taxon>Gammaproteobacteria</taxon>
        <taxon>Alteromonadales</taxon>
        <taxon>Shewanellaceae</taxon>
        <taxon>Shewanella</taxon>
    </lineage>
</organism>
<keyword evidence="2" id="KW-1133">Transmembrane helix</keyword>
<keyword evidence="2" id="KW-0472">Membrane</keyword>
<feature type="region of interest" description="Disordered" evidence="1">
    <location>
        <begin position="35"/>
        <end position="72"/>
    </location>
</feature>
<gene>
    <name evidence="3" type="ORF">GCM10009332_25220</name>
</gene>
<proteinExistence type="predicted"/>
<reference evidence="3" key="1">
    <citation type="journal article" date="2014" name="Int. J. Syst. Evol. Microbiol.">
        <title>Complete genome sequence of Corynebacterium casei LMG S-19264T (=DSM 44701T), isolated from a smear-ripened cheese.</title>
        <authorList>
            <consortium name="US DOE Joint Genome Institute (JGI-PGF)"/>
            <person name="Walter F."/>
            <person name="Albersmeier A."/>
            <person name="Kalinowski J."/>
            <person name="Ruckert C."/>
        </authorList>
    </citation>
    <scope>NUCLEOTIDE SEQUENCE</scope>
    <source>
        <strain evidence="3">JCM 30804</strain>
    </source>
</reference>
<name>A0A917JU88_9GAMM</name>
<evidence type="ECO:0000313" key="4">
    <source>
        <dbReference type="Proteomes" id="UP000613743"/>
    </source>
</evidence>
<dbReference type="EMBL" id="BMPZ01000007">
    <property type="protein sequence ID" value="GGI86867.1"/>
    <property type="molecule type" value="Genomic_DNA"/>
</dbReference>
<feature type="transmembrane region" description="Helical" evidence="2">
    <location>
        <begin position="6"/>
        <end position="24"/>
    </location>
</feature>
<reference evidence="3" key="2">
    <citation type="submission" date="2020-09" db="EMBL/GenBank/DDBJ databases">
        <authorList>
            <person name="Sun Q."/>
            <person name="Ohkuma M."/>
        </authorList>
    </citation>
    <scope>NUCLEOTIDE SEQUENCE</scope>
    <source>
        <strain evidence="3">JCM 30804</strain>
    </source>
</reference>
<protein>
    <recommendedName>
        <fullName evidence="5">DUF2897 family protein</fullName>
    </recommendedName>
</protein>
<evidence type="ECO:0000256" key="2">
    <source>
        <dbReference type="SAM" id="Phobius"/>
    </source>
</evidence>
<sequence length="72" mass="7997">MSNFEVGLIIALVIGVIVSNLAVLKYSARFKLPQFGQQDPNKKAKEMHEANKEKAQQQSSSEKESDKTDSSE</sequence>
<dbReference type="InterPro" id="IPR021550">
    <property type="entry name" value="DUF2897"/>
</dbReference>
<comment type="caution">
    <text evidence="3">The sequence shown here is derived from an EMBL/GenBank/DDBJ whole genome shotgun (WGS) entry which is preliminary data.</text>
</comment>
<evidence type="ECO:0000256" key="1">
    <source>
        <dbReference type="SAM" id="MobiDB-lite"/>
    </source>
</evidence>
<evidence type="ECO:0008006" key="5">
    <source>
        <dbReference type="Google" id="ProtNLM"/>
    </source>
</evidence>
<dbReference type="RefSeq" id="WP_188921480.1">
    <property type="nucleotide sequence ID" value="NZ_BMPZ01000007.1"/>
</dbReference>
<keyword evidence="4" id="KW-1185">Reference proteome</keyword>
<dbReference type="AlphaFoldDB" id="A0A917JU88"/>